<dbReference type="RefSeq" id="WP_024096583.1">
    <property type="nucleotide sequence ID" value="NZ_CP010588.1"/>
</dbReference>
<reference evidence="4 5" key="1">
    <citation type="journal article" date="2017" name="Front. Microbiol.">
        <title>Phaeobacter piscinae sp. nov., a species of the Roseobacter group and potential aquaculture probiont.</title>
        <authorList>
            <person name="Sonnenschein E.C."/>
            <person name="Phippen C.B.W."/>
            <person name="Nielsen K.F."/>
            <person name="Mateiu R.V."/>
            <person name="Melchiorsen J."/>
            <person name="Gram L."/>
            <person name="Overmann J."/>
            <person name="Freese H.M."/>
        </authorList>
    </citation>
    <scope>NUCLEOTIDE SEQUENCE [LARGE SCALE GENOMIC DNA]</scope>
    <source>
        <strain evidence="4 5">P63</strain>
    </source>
</reference>
<feature type="domain" description="Tryptophan synthase beta chain-like PALP" evidence="3">
    <location>
        <begin position="43"/>
        <end position="375"/>
    </location>
</feature>
<keyword evidence="2" id="KW-0663">Pyridoxal phosphate</keyword>
<dbReference type="InterPro" id="IPR010081">
    <property type="entry name" value="DiNH2opropionate_NH3_lyase"/>
</dbReference>
<dbReference type="NCBIfam" id="NF006058">
    <property type="entry name" value="PRK08206.1"/>
    <property type="match status" value="1"/>
</dbReference>
<protein>
    <submittedName>
        <fullName evidence="4">Diaminopropionate ammonia-lyase family protein</fullName>
        <ecNumber evidence="4">4.3.1.15</ecNumber>
    </submittedName>
</protein>
<dbReference type="InterPro" id="IPR036052">
    <property type="entry name" value="TrpB-like_PALP_sf"/>
</dbReference>
<evidence type="ECO:0000256" key="1">
    <source>
        <dbReference type="ARBA" id="ARBA00001933"/>
    </source>
</evidence>
<dbReference type="NCBIfam" id="TIGR01747">
    <property type="entry name" value="diampropi_NH3ly"/>
    <property type="match status" value="1"/>
</dbReference>
<dbReference type="InterPro" id="IPR001926">
    <property type="entry name" value="TrpB-like_PALP"/>
</dbReference>
<dbReference type="EMBL" id="CP010784">
    <property type="protein sequence ID" value="ATF05196.1"/>
    <property type="molecule type" value="Genomic_DNA"/>
</dbReference>
<dbReference type="GO" id="GO:0008838">
    <property type="term" value="F:diaminopropionate ammonia-lyase activity"/>
    <property type="evidence" value="ECO:0007669"/>
    <property type="project" value="UniProtKB-EC"/>
</dbReference>
<dbReference type="PANTHER" id="PTHR42937:SF1">
    <property type="entry name" value="DIAMINOPROPIONATE AMMONIA-LYASE"/>
    <property type="match status" value="1"/>
</dbReference>
<name>A0AAD0ECC0_9RHOB</name>
<dbReference type="GeneID" id="31845548"/>
<keyword evidence="4" id="KW-0456">Lyase</keyword>
<dbReference type="PANTHER" id="PTHR42937">
    <property type="match status" value="1"/>
</dbReference>
<dbReference type="Gene3D" id="3.40.50.1100">
    <property type="match status" value="2"/>
</dbReference>
<evidence type="ECO:0000313" key="5">
    <source>
        <dbReference type="Proteomes" id="UP000217545"/>
    </source>
</evidence>
<evidence type="ECO:0000259" key="3">
    <source>
        <dbReference type="Pfam" id="PF00291"/>
    </source>
</evidence>
<dbReference type="Proteomes" id="UP000217545">
    <property type="component" value="Chromosome"/>
</dbReference>
<dbReference type="GO" id="GO:0030170">
    <property type="term" value="F:pyridoxal phosphate binding"/>
    <property type="evidence" value="ECO:0007669"/>
    <property type="project" value="InterPro"/>
</dbReference>
<gene>
    <name evidence="4" type="ORF">PhaeoP63_01105</name>
</gene>
<organism evidence="4 5">
    <name type="scientific">Phaeobacter gallaeciensis</name>
    <dbReference type="NCBI Taxonomy" id="60890"/>
    <lineage>
        <taxon>Bacteria</taxon>
        <taxon>Pseudomonadati</taxon>
        <taxon>Pseudomonadota</taxon>
        <taxon>Alphaproteobacteria</taxon>
        <taxon>Rhodobacterales</taxon>
        <taxon>Roseobacteraceae</taxon>
        <taxon>Phaeobacter</taxon>
    </lineage>
</organism>
<evidence type="ECO:0000256" key="2">
    <source>
        <dbReference type="ARBA" id="ARBA00022898"/>
    </source>
</evidence>
<dbReference type="SUPFAM" id="SSF53686">
    <property type="entry name" value="Tryptophan synthase beta subunit-like PLP-dependent enzymes"/>
    <property type="match status" value="1"/>
</dbReference>
<sequence>MLDTFSNAELKHINVQPRSGTAADTVVTRDDYADAVTEITSWDGYAKSPLHALQNLSNAMELGAIFYKDEGTRFGLGSFKALGGSYAGLRVIQRELSKKLGKEISARDVRKRIYADDVASITLVSATDGNHGKSLSWGAQRFGAPCHIYIHRDVSEPRAQAMRDFGATVIRVDGDYDASVDAARNDANENGWFVVSDTSWEGYTQPPVDVMAGYGVMTKEIFEQMDTAPTHVFIQCGCGGLAAGVAASFRQLWGEAAPQIVIVEPELAPCLFETAKAGKKTDVVVQEETLMAGLSVGEPSGIAWQILSEEASDYVTIPETLIAPAMRLLARPIGNDPKVVAGESAIAGLAALMAGAQHTSLRDALRLTNQSRVLLIGSEGATDPAIYEALVNG</sequence>
<evidence type="ECO:0000313" key="4">
    <source>
        <dbReference type="EMBL" id="ATF05196.1"/>
    </source>
</evidence>
<dbReference type="AlphaFoldDB" id="A0AAD0ECC0"/>
<dbReference type="EC" id="4.3.1.15" evidence="4"/>
<comment type="cofactor">
    <cofactor evidence="1">
        <name>pyridoxal 5'-phosphate</name>
        <dbReference type="ChEBI" id="CHEBI:597326"/>
    </cofactor>
</comment>
<accession>A0AAD0ECC0</accession>
<proteinExistence type="predicted"/>
<dbReference type="Pfam" id="PF00291">
    <property type="entry name" value="PALP"/>
    <property type="match status" value="1"/>
</dbReference>